<feature type="compositionally biased region" description="Basic and acidic residues" evidence="20">
    <location>
        <begin position="22"/>
        <end position="45"/>
    </location>
</feature>
<dbReference type="PROSITE" id="PS51296">
    <property type="entry name" value="RIESKE"/>
    <property type="match status" value="1"/>
</dbReference>
<evidence type="ECO:0000256" key="16">
    <source>
        <dbReference type="ARBA" id="ARBA00023136"/>
    </source>
</evidence>
<evidence type="ECO:0000256" key="8">
    <source>
        <dbReference type="ARBA" id="ARBA00022692"/>
    </source>
</evidence>
<dbReference type="Proteomes" id="UP000250222">
    <property type="component" value="Unassembled WGS sequence"/>
</dbReference>
<evidence type="ECO:0000256" key="7">
    <source>
        <dbReference type="ARBA" id="ARBA00022660"/>
    </source>
</evidence>
<keyword evidence="5" id="KW-0813">Transport</keyword>
<keyword evidence="11" id="KW-0249">Electron transport</keyword>
<keyword evidence="24" id="KW-1185">Reference proteome</keyword>
<keyword evidence="10" id="KW-0479">Metal-binding</keyword>
<feature type="transmembrane region" description="Helical" evidence="21">
    <location>
        <begin position="88"/>
        <end position="108"/>
    </location>
</feature>
<evidence type="ECO:0000256" key="19">
    <source>
        <dbReference type="ARBA" id="ARBA00032409"/>
    </source>
</evidence>
<evidence type="ECO:0000256" key="3">
    <source>
        <dbReference type="ARBA" id="ARBA00010651"/>
    </source>
</evidence>
<evidence type="ECO:0000313" key="23">
    <source>
        <dbReference type="EMBL" id="SSA36800.1"/>
    </source>
</evidence>
<dbReference type="InterPro" id="IPR036922">
    <property type="entry name" value="Rieske_2Fe-2S_sf"/>
</dbReference>
<protein>
    <recommendedName>
        <fullName evidence="4">Cytochrome bc1 complex Rieske iron-sulfur subunit</fullName>
    </recommendedName>
    <alternativeName>
        <fullName evidence="18">Cytochrome bc1 reductase complex subunit QcrA</fullName>
    </alternativeName>
    <alternativeName>
        <fullName evidence="19">Rieske iron-sulfur protein</fullName>
    </alternativeName>
</protein>
<keyword evidence="14" id="KW-0408">Iron</keyword>
<evidence type="ECO:0000256" key="20">
    <source>
        <dbReference type="SAM" id="MobiDB-lite"/>
    </source>
</evidence>
<gene>
    <name evidence="23" type="ORF">SAMN05216184_101461</name>
</gene>
<keyword evidence="6" id="KW-1003">Cell membrane</keyword>
<evidence type="ECO:0000256" key="13">
    <source>
        <dbReference type="ARBA" id="ARBA00023002"/>
    </source>
</evidence>
<evidence type="ECO:0000256" key="9">
    <source>
        <dbReference type="ARBA" id="ARBA00022714"/>
    </source>
</evidence>
<name>A0A2Y8ZWU8_9MICO</name>
<evidence type="ECO:0000256" key="1">
    <source>
        <dbReference type="ARBA" id="ARBA00002494"/>
    </source>
</evidence>
<keyword evidence="13" id="KW-0560">Oxidoreductase</keyword>
<dbReference type="Gene3D" id="2.102.10.10">
    <property type="entry name" value="Rieske [2Fe-2S] iron-sulphur domain"/>
    <property type="match status" value="1"/>
</dbReference>
<evidence type="ECO:0000256" key="18">
    <source>
        <dbReference type="ARBA" id="ARBA00029586"/>
    </source>
</evidence>
<dbReference type="InterPro" id="IPR017941">
    <property type="entry name" value="Rieske_2Fe-2S"/>
</dbReference>
<keyword evidence="9" id="KW-0001">2Fe-2S</keyword>
<keyword evidence="8 21" id="KW-0812">Transmembrane</keyword>
<evidence type="ECO:0000256" key="15">
    <source>
        <dbReference type="ARBA" id="ARBA00023014"/>
    </source>
</evidence>
<proteinExistence type="inferred from homology"/>
<evidence type="ECO:0000256" key="4">
    <source>
        <dbReference type="ARBA" id="ARBA00015816"/>
    </source>
</evidence>
<dbReference type="GO" id="GO:0005886">
    <property type="term" value="C:plasma membrane"/>
    <property type="evidence" value="ECO:0007669"/>
    <property type="project" value="UniProtKB-SubCell"/>
</dbReference>
<accession>A0A2Y8ZWU8</accession>
<dbReference type="Pfam" id="PF19297">
    <property type="entry name" value="QcrA_N"/>
    <property type="match status" value="1"/>
</dbReference>
<sequence>MSTNRPSGDLTPATGGAPVADVPDRFEDPGLPHHPERMADRDPKAAKRAERQVVTLLLVSILASIGGIVGFLFIPVGTTLLDVRLSTIALGVGLGLGMLGIGLAAVHWSKTLMSNTEYVEQRKPAASSPEVREEAVAKLEIGVAESGIARRPVLKGALVGAAALAPLPFVVPLVGELSPSWDTRKFRHTAWGDVPEGTGGRLPDGTLGRRLATDPDNRLIRAADVTNGSAFQVIPHGISDQEHYLEEKAKAVVFMTRIDPSELNISPERRDWSYDGIIAYSKVCTHVGCPVALYEQQTHHLLCPCHQSTFDLANEAKVVFGPANRALPQLPITVDTEGYLVARSDFHETVGPSFWERERMDENR</sequence>
<keyword evidence="16 21" id="KW-0472">Membrane</keyword>
<dbReference type="GO" id="GO:0016705">
    <property type="term" value="F:oxidoreductase activity, acting on paired donors, with incorporation or reduction of molecular oxygen"/>
    <property type="evidence" value="ECO:0007669"/>
    <property type="project" value="UniProtKB-ARBA"/>
</dbReference>
<evidence type="ECO:0000256" key="21">
    <source>
        <dbReference type="SAM" id="Phobius"/>
    </source>
</evidence>
<keyword evidence="17" id="KW-1015">Disulfide bond</keyword>
<feature type="domain" description="Rieske" evidence="22">
    <location>
        <begin position="275"/>
        <end position="341"/>
    </location>
</feature>
<dbReference type="InterPro" id="IPR014349">
    <property type="entry name" value="Rieske_Fe-S_prot"/>
</dbReference>
<keyword evidence="7" id="KW-0679">Respiratory chain</keyword>
<evidence type="ECO:0000313" key="24">
    <source>
        <dbReference type="Proteomes" id="UP000250222"/>
    </source>
</evidence>
<comment type="subcellular location">
    <subcellularLocation>
        <location evidence="2">Cell membrane</location>
        <topology evidence="2">Multi-pass membrane protein</topology>
    </subcellularLocation>
</comment>
<dbReference type="CDD" id="cd03467">
    <property type="entry name" value="Rieske"/>
    <property type="match status" value="1"/>
</dbReference>
<keyword evidence="15" id="KW-0411">Iron-sulfur</keyword>
<dbReference type="Pfam" id="PF00355">
    <property type="entry name" value="Rieske"/>
    <property type="match status" value="1"/>
</dbReference>
<dbReference type="PANTHER" id="PTHR10134">
    <property type="entry name" value="CYTOCHROME B-C1 COMPLEX SUBUNIT RIESKE, MITOCHONDRIAL"/>
    <property type="match status" value="1"/>
</dbReference>
<reference evidence="23 24" key="1">
    <citation type="submission" date="2016-10" db="EMBL/GenBank/DDBJ databases">
        <authorList>
            <person name="Cai Z."/>
        </authorList>
    </citation>
    <scope>NUCLEOTIDE SEQUENCE [LARGE SCALE GENOMIC DNA]</scope>
    <source>
        <strain evidence="23 24">CGMCC 1.10826</strain>
    </source>
</reference>
<dbReference type="SUPFAM" id="SSF50022">
    <property type="entry name" value="ISP domain"/>
    <property type="match status" value="1"/>
</dbReference>
<dbReference type="AlphaFoldDB" id="A0A2Y8ZWU8"/>
<dbReference type="GO" id="GO:0046872">
    <property type="term" value="F:metal ion binding"/>
    <property type="evidence" value="ECO:0007669"/>
    <property type="project" value="UniProtKB-KW"/>
</dbReference>
<dbReference type="GO" id="GO:0051537">
    <property type="term" value="F:2 iron, 2 sulfur cluster binding"/>
    <property type="evidence" value="ECO:0007669"/>
    <property type="project" value="UniProtKB-KW"/>
</dbReference>
<evidence type="ECO:0000256" key="14">
    <source>
        <dbReference type="ARBA" id="ARBA00023004"/>
    </source>
</evidence>
<evidence type="ECO:0000256" key="12">
    <source>
        <dbReference type="ARBA" id="ARBA00022989"/>
    </source>
</evidence>
<dbReference type="GO" id="GO:0004497">
    <property type="term" value="F:monooxygenase activity"/>
    <property type="evidence" value="ECO:0007669"/>
    <property type="project" value="UniProtKB-ARBA"/>
</dbReference>
<comment type="function">
    <text evidence="1">Iron-sulfur subunit of the cytochrome bc1 complex, an essential component of the respiratory electron transport chain required for ATP synthesis. The bc1 complex catalyzes the oxidation of menaquinol and the reduction of cytochrome c in the respiratory chain. The bc1 complex operates through a Q-cycle mechanism that couples electron transfer to generation of the proton gradient that drives ATP synthesis.</text>
</comment>
<evidence type="ECO:0000256" key="2">
    <source>
        <dbReference type="ARBA" id="ARBA00004651"/>
    </source>
</evidence>
<evidence type="ECO:0000256" key="5">
    <source>
        <dbReference type="ARBA" id="ARBA00022448"/>
    </source>
</evidence>
<evidence type="ECO:0000256" key="6">
    <source>
        <dbReference type="ARBA" id="ARBA00022475"/>
    </source>
</evidence>
<keyword evidence="12 21" id="KW-1133">Transmembrane helix</keyword>
<dbReference type="RefSeq" id="WP_258369161.1">
    <property type="nucleotide sequence ID" value="NZ_QKLZ01000001.1"/>
</dbReference>
<feature type="region of interest" description="Disordered" evidence="20">
    <location>
        <begin position="1"/>
        <end position="45"/>
    </location>
</feature>
<evidence type="ECO:0000256" key="17">
    <source>
        <dbReference type="ARBA" id="ARBA00023157"/>
    </source>
</evidence>
<evidence type="ECO:0000259" key="22">
    <source>
        <dbReference type="PROSITE" id="PS51296"/>
    </source>
</evidence>
<evidence type="ECO:0000256" key="11">
    <source>
        <dbReference type="ARBA" id="ARBA00022982"/>
    </source>
</evidence>
<evidence type="ECO:0000256" key="10">
    <source>
        <dbReference type="ARBA" id="ARBA00022723"/>
    </source>
</evidence>
<comment type="similarity">
    <text evidence="3">Belongs to the Rieske iron-sulfur protein family.</text>
</comment>
<organism evidence="23 24">
    <name type="scientific">Georgenia satyanarayanai</name>
    <dbReference type="NCBI Taxonomy" id="860221"/>
    <lineage>
        <taxon>Bacteria</taxon>
        <taxon>Bacillati</taxon>
        <taxon>Actinomycetota</taxon>
        <taxon>Actinomycetes</taxon>
        <taxon>Micrococcales</taxon>
        <taxon>Bogoriellaceae</taxon>
        <taxon>Georgenia</taxon>
    </lineage>
</organism>
<feature type="transmembrane region" description="Helical" evidence="21">
    <location>
        <begin position="53"/>
        <end position="76"/>
    </location>
</feature>
<dbReference type="InterPro" id="IPR045603">
    <property type="entry name" value="QcrA_N"/>
</dbReference>
<dbReference type="EMBL" id="UETB01000001">
    <property type="protein sequence ID" value="SSA36800.1"/>
    <property type="molecule type" value="Genomic_DNA"/>
</dbReference>